<dbReference type="GeneID" id="82204615"/>
<dbReference type="PANTHER" id="PTHR30182:SF1">
    <property type="entry name" value="L-SERINE DEHYDRATASE 1"/>
    <property type="match status" value="1"/>
</dbReference>
<reference evidence="13 14" key="1">
    <citation type="submission" date="2014-04" db="EMBL/GenBank/DDBJ databases">
        <authorList>
            <person name="Hornung B.V."/>
        </authorList>
    </citation>
    <scope>NUCLEOTIDE SEQUENCE [LARGE SCALE GENOMIC DNA]</scope>
    <source>
        <strain evidence="13 14">CRIB</strain>
    </source>
</reference>
<evidence type="ECO:0000259" key="12">
    <source>
        <dbReference type="Pfam" id="PF03313"/>
    </source>
</evidence>
<dbReference type="EC" id="4.3.1.17" evidence="11"/>
<keyword evidence="14" id="KW-1185">Reference proteome</keyword>
<evidence type="ECO:0000256" key="2">
    <source>
        <dbReference type="ARBA" id="ARBA00004742"/>
    </source>
</evidence>
<keyword evidence="5 11" id="KW-0004">4Fe-4S</keyword>
<evidence type="ECO:0000256" key="7">
    <source>
        <dbReference type="ARBA" id="ARBA00023004"/>
    </source>
</evidence>
<dbReference type="AlphaFoldDB" id="A0A1V1I1A6"/>
<organism evidence="13 14">
    <name type="scientific">Romboutsia ilealis</name>
    <dbReference type="NCBI Taxonomy" id="1115758"/>
    <lineage>
        <taxon>Bacteria</taxon>
        <taxon>Bacillati</taxon>
        <taxon>Bacillota</taxon>
        <taxon>Clostridia</taxon>
        <taxon>Peptostreptococcales</taxon>
        <taxon>Peptostreptococcaceae</taxon>
        <taxon>Romboutsia</taxon>
    </lineage>
</organism>
<dbReference type="Proteomes" id="UP000245622">
    <property type="component" value="Chromosome 1"/>
</dbReference>
<dbReference type="EMBL" id="LN555523">
    <property type="protein sequence ID" value="CED93184.1"/>
    <property type="molecule type" value="Genomic_DNA"/>
</dbReference>
<comment type="similarity">
    <text evidence="3 11">Belongs to the iron-sulfur dependent L-serine dehydratase family.</text>
</comment>
<evidence type="ECO:0000256" key="5">
    <source>
        <dbReference type="ARBA" id="ARBA00022485"/>
    </source>
</evidence>
<comment type="pathway">
    <text evidence="2">Carbohydrate biosynthesis; gluconeogenesis.</text>
</comment>
<dbReference type="GO" id="GO:0006094">
    <property type="term" value="P:gluconeogenesis"/>
    <property type="evidence" value="ECO:0007669"/>
    <property type="project" value="UniProtKB-KW"/>
</dbReference>
<dbReference type="GO" id="GO:0003941">
    <property type="term" value="F:L-serine ammonia-lyase activity"/>
    <property type="evidence" value="ECO:0007669"/>
    <property type="project" value="UniProtKB-UniRule"/>
</dbReference>
<keyword evidence="4 11" id="KW-0312">Gluconeogenesis</keyword>
<evidence type="ECO:0000313" key="13">
    <source>
        <dbReference type="EMBL" id="CED93184.1"/>
    </source>
</evidence>
<keyword evidence="7 11" id="KW-0408">Iron</keyword>
<dbReference type="NCBIfam" id="TIGR00718">
    <property type="entry name" value="sda_alpha"/>
    <property type="match status" value="1"/>
</dbReference>
<dbReference type="KEGG" id="ril:CRIB_429"/>
<dbReference type="RefSeq" id="WP_180702924.1">
    <property type="nucleotide sequence ID" value="NZ_LN555523.1"/>
</dbReference>
<evidence type="ECO:0000313" key="14">
    <source>
        <dbReference type="Proteomes" id="UP000245622"/>
    </source>
</evidence>
<dbReference type="InterPro" id="IPR004642">
    <property type="entry name" value="Ser_deHydtase_asu"/>
</dbReference>
<evidence type="ECO:0000256" key="9">
    <source>
        <dbReference type="ARBA" id="ARBA00023239"/>
    </source>
</evidence>
<dbReference type="PANTHER" id="PTHR30182">
    <property type="entry name" value="L-SERINE DEHYDRATASE"/>
    <property type="match status" value="1"/>
</dbReference>
<evidence type="ECO:0000256" key="10">
    <source>
        <dbReference type="ARBA" id="ARBA00049406"/>
    </source>
</evidence>
<evidence type="ECO:0000256" key="8">
    <source>
        <dbReference type="ARBA" id="ARBA00023014"/>
    </source>
</evidence>
<name>A0A1V1I1A6_9FIRM</name>
<keyword evidence="6 11" id="KW-0479">Metal-binding</keyword>
<dbReference type="GO" id="GO:0051539">
    <property type="term" value="F:4 iron, 4 sulfur cluster binding"/>
    <property type="evidence" value="ECO:0007669"/>
    <property type="project" value="UniProtKB-UniRule"/>
</dbReference>
<evidence type="ECO:0000256" key="6">
    <source>
        <dbReference type="ARBA" id="ARBA00022723"/>
    </source>
</evidence>
<comment type="cofactor">
    <cofactor evidence="1 11">
        <name>[4Fe-4S] cluster</name>
        <dbReference type="ChEBI" id="CHEBI:49883"/>
    </cofactor>
</comment>
<comment type="catalytic activity">
    <reaction evidence="10 11">
        <text>L-serine = pyruvate + NH4(+)</text>
        <dbReference type="Rhea" id="RHEA:19169"/>
        <dbReference type="ChEBI" id="CHEBI:15361"/>
        <dbReference type="ChEBI" id="CHEBI:28938"/>
        <dbReference type="ChEBI" id="CHEBI:33384"/>
        <dbReference type="EC" id="4.3.1.17"/>
    </reaction>
</comment>
<accession>A0A1V1I1A6</accession>
<feature type="domain" description="Serine dehydratase-like alpha subunit" evidence="12">
    <location>
        <begin position="18"/>
        <end position="279"/>
    </location>
</feature>
<protein>
    <recommendedName>
        <fullName evidence="11">L-serine dehydratase</fullName>
        <ecNumber evidence="11">4.3.1.17</ecNumber>
    </recommendedName>
</protein>
<dbReference type="Pfam" id="PF03313">
    <property type="entry name" value="SDH_alpha"/>
    <property type="match status" value="1"/>
</dbReference>
<proteinExistence type="inferred from homology"/>
<dbReference type="GO" id="GO:0046872">
    <property type="term" value="F:metal ion binding"/>
    <property type="evidence" value="ECO:0007669"/>
    <property type="project" value="UniProtKB-KW"/>
</dbReference>
<evidence type="ECO:0000256" key="3">
    <source>
        <dbReference type="ARBA" id="ARBA00008636"/>
    </source>
</evidence>
<dbReference type="InterPro" id="IPR051318">
    <property type="entry name" value="Fe-S_L-Ser"/>
</dbReference>
<gene>
    <name evidence="13" type="ORF">CRIB_429</name>
</gene>
<evidence type="ECO:0000256" key="4">
    <source>
        <dbReference type="ARBA" id="ARBA00022432"/>
    </source>
</evidence>
<sequence>MKYNFTSGAELLEKCKELNMTIHELCVEREAELTGMSKEEVRDKMRVSLNIMKNAVEKAVQEDIKSMGGLIGGEAKKLTNFRNSSAKTVCGELMNKAMAAAMGTMEVNASMGLIVAAPTAGSCGILPGAIVTIGKEYDIDDETMIDALFTASAIGVIITRNATVSGAEGGCQAETGAAAAMASAGIVEMMGGSQEQAVHAASHCLQNVMGLVCDPIAGLVEVPCQGRNAIGVANALISAELCLAGILNIIPFDETVAAMYKVGKTLPMELRETALGVVAATCTGCSLTNKIFG</sequence>
<keyword evidence="8 11" id="KW-0411">Iron-sulfur</keyword>
<evidence type="ECO:0000256" key="11">
    <source>
        <dbReference type="RuleBase" id="RU366059"/>
    </source>
</evidence>
<evidence type="ECO:0000256" key="1">
    <source>
        <dbReference type="ARBA" id="ARBA00001966"/>
    </source>
</evidence>
<keyword evidence="9 11" id="KW-0456">Lyase</keyword>
<dbReference type="InterPro" id="IPR005130">
    <property type="entry name" value="Ser_deHydtase-like_asu"/>
</dbReference>